<feature type="compositionally biased region" description="Polar residues" evidence="1">
    <location>
        <begin position="32"/>
        <end position="42"/>
    </location>
</feature>
<evidence type="ECO:0000256" key="1">
    <source>
        <dbReference type="SAM" id="MobiDB-lite"/>
    </source>
</evidence>
<dbReference type="Proteomes" id="UP001283361">
    <property type="component" value="Unassembled WGS sequence"/>
</dbReference>
<dbReference type="AlphaFoldDB" id="A0AAE1A395"/>
<protein>
    <submittedName>
        <fullName evidence="2">Uncharacterized protein</fullName>
    </submittedName>
</protein>
<reference evidence="2" key="1">
    <citation type="journal article" date="2023" name="G3 (Bethesda)">
        <title>A reference genome for the long-term kleptoplast-retaining sea slug Elysia crispata morphotype clarki.</title>
        <authorList>
            <person name="Eastman K.E."/>
            <person name="Pendleton A.L."/>
            <person name="Shaikh M.A."/>
            <person name="Suttiyut T."/>
            <person name="Ogas R."/>
            <person name="Tomko P."/>
            <person name="Gavelis G."/>
            <person name="Widhalm J.R."/>
            <person name="Wisecaver J.H."/>
        </authorList>
    </citation>
    <scope>NUCLEOTIDE SEQUENCE</scope>
    <source>
        <strain evidence="2">ECLA1</strain>
    </source>
</reference>
<evidence type="ECO:0000313" key="3">
    <source>
        <dbReference type="Proteomes" id="UP001283361"/>
    </source>
</evidence>
<feature type="region of interest" description="Disordered" evidence="1">
    <location>
        <begin position="1"/>
        <end position="42"/>
    </location>
</feature>
<feature type="compositionally biased region" description="Basic and acidic residues" evidence="1">
    <location>
        <begin position="7"/>
        <end position="16"/>
    </location>
</feature>
<keyword evidence="3" id="KW-1185">Reference proteome</keyword>
<organism evidence="2 3">
    <name type="scientific">Elysia crispata</name>
    <name type="common">lettuce slug</name>
    <dbReference type="NCBI Taxonomy" id="231223"/>
    <lineage>
        <taxon>Eukaryota</taxon>
        <taxon>Metazoa</taxon>
        <taxon>Spiralia</taxon>
        <taxon>Lophotrochozoa</taxon>
        <taxon>Mollusca</taxon>
        <taxon>Gastropoda</taxon>
        <taxon>Heterobranchia</taxon>
        <taxon>Euthyneura</taxon>
        <taxon>Panpulmonata</taxon>
        <taxon>Sacoglossa</taxon>
        <taxon>Placobranchoidea</taxon>
        <taxon>Plakobranchidae</taxon>
        <taxon>Elysia</taxon>
    </lineage>
</organism>
<accession>A0AAE1A395</accession>
<dbReference type="EMBL" id="JAWDGP010002712">
    <property type="protein sequence ID" value="KAK3780518.1"/>
    <property type="molecule type" value="Genomic_DNA"/>
</dbReference>
<gene>
    <name evidence="2" type="ORF">RRG08_062860</name>
</gene>
<comment type="caution">
    <text evidence="2">The sequence shown here is derived from an EMBL/GenBank/DDBJ whole genome shotgun (WGS) entry which is preliminary data.</text>
</comment>
<proteinExistence type="predicted"/>
<sequence length="89" mass="10323">MTCKLTRRVESNRERVQQGIDELSQHPRENSKFTTSSANTGTSRTPIYLCKYQESRRFNDLRRSLAEENLPRPTHCSAVLRYHAESPAL</sequence>
<evidence type="ECO:0000313" key="2">
    <source>
        <dbReference type="EMBL" id="KAK3780518.1"/>
    </source>
</evidence>
<name>A0AAE1A395_9GAST</name>